<accession>A0A9D5DGB9</accession>
<dbReference type="AlphaFoldDB" id="A0A9D5DGB9"/>
<dbReference type="Proteomes" id="UP001067231">
    <property type="component" value="Unassembled WGS sequence"/>
</dbReference>
<organism evidence="7">
    <name type="scientific">Cryptosporidium canis</name>
    <dbReference type="NCBI Taxonomy" id="195482"/>
    <lineage>
        <taxon>Eukaryota</taxon>
        <taxon>Sar</taxon>
        <taxon>Alveolata</taxon>
        <taxon>Apicomplexa</taxon>
        <taxon>Conoidasida</taxon>
        <taxon>Coccidia</taxon>
        <taxon>Eucoccidiorida</taxon>
        <taxon>Eimeriorina</taxon>
        <taxon>Cryptosporidiidae</taxon>
        <taxon>Cryptosporidium</taxon>
    </lineage>
</organism>
<dbReference type="EMBL" id="JAPCXC010000040">
    <property type="protein sequence ID" value="KAJ1608763.1"/>
    <property type="molecule type" value="Genomic_DNA"/>
</dbReference>
<evidence type="ECO:0000256" key="5">
    <source>
        <dbReference type="ARBA" id="ARBA00023242"/>
    </source>
</evidence>
<gene>
    <name evidence="7" type="ORF">OJ253_1814</name>
</gene>
<dbReference type="PANTHER" id="PTHR10221:SF9">
    <property type="entry name" value="TRANSCRIPTION INITIATION FACTOR TFIID SUBUNIT 6"/>
    <property type="match status" value="1"/>
</dbReference>
<dbReference type="InterPro" id="IPR037796">
    <property type="entry name" value="TAF6"/>
</dbReference>
<evidence type="ECO:0000256" key="1">
    <source>
        <dbReference type="ARBA" id="ARBA00004123"/>
    </source>
</evidence>
<protein>
    <submittedName>
        <fullName evidence="7">TAF6-containing protein</fullName>
    </submittedName>
</protein>
<name>A0A9D5DGB9_9CRYT</name>
<comment type="caution">
    <text evidence="7">The sequence shown here is derived from an EMBL/GenBank/DDBJ whole genome shotgun (WGS) entry which is preliminary data.</text>
</comment>
<reference evidence="7" key="1">
    <citation type="submission" date="2022-10" db="EMBL/GenBank/DDBJ databases">
        <title>Adaptive evolution leads to modifications in subtelomeric GC content in a zoonotic Cryptosporidium species.</title>
        <authorList>
            <person name="Li J."/>
            <person name="Feng Y."/>
            <person name="Xiao L."/>
        </authorList>
    </citation>
    <scope>NUCLEOTIDE SEQUENCE</scope>
    <source>
        <strain evidence="7">33844</strain>
    </source>
</reference>
<evidence type="ECO:0000256" key="4">
    <source>
        <dbReference type="ARBA" id="ARBA00023163"/>
    </source>
</evidence>
<dbReference type="InterPro" id="IPR046344">
    <property type="entry name" value="TAF6_C_sf"/>
</dbReference>
<dbReference type="GO" id="GO:0051123">
    <property type="term" value="P:RNA polymerase II preinitiation complex assembly"/>
    <property type="evidence" value="ECO:0007669"/>
    <property type="project" value="TreeGrafter"/>
</dbReference>
<keyword evidence="5" id="KW-0539">Nucleus</keyword>
<evidence type="ECO:0000256" key="2">
    <source>
        <dbReference type="ARBA" id="ARBA00007688"/>
    </source>
</evidence>
<dbReference type="GO" id="GO:0003713">
    <property type="term" value="F:transcription coactivator activity"/>
    <property type="evidence" value="ECO:0007669"/>
    <property type="project" value="TreeGrafter"/>
</dbReference>
<comment type="similarity">
    <text evidence="2">Belongs to the TAF6 family.</text>
</comment>
<dbReference type="Gene3D" id="1.10.20.10">
    <property type="entry name" value="Histone, subunit A"/>
    <property type="match status" value="1"/>
</dbReference>
<comment type="subcellular location">
    <subcellularLocation>
        <location evidence="1">Nucleus</location>
    </subcellularLocation>
</comment>
<sequence length="761" mass="87437">MIEETKTTEYDQFSFNESSNPDIYGSNNSIIVRKKPKIDDELKANNFSFDTSDQKGIFSAYDFVYPVSKQLCCDQISTHAANLIVQAMEFKLRQIIEEAIKLAHHRGSCTSANVQNGRSSPFISLGDINSAMRYICGSNYLIWSSEKPPRNYFISASDKKDQVICETSAEIFHNLHERSIKYIPCFSFPNLSGKISPKVNFKKDFNDSKEIFHDILSDLNCEKIESSTINLHWLAVEGKFVFSPENDTKFIKSISSNIGAHPKLMNRQVISIESGNEHFDKFEVVISKAIEGFISEEQREFLSYMNRIFIRGMEELSSLSIYQSTCSSAQHKAKALKYFFDSYGLSERDIDTVTSVISLCEGYTSLELNNYSNMDNEEDIQYSNSNDKHQACSKEDQQRVELLLKLNDIFYILETNTDFEPLLPYLVYYFSYNTQVICQKFEKTGELPKIGSFQLLLRICRSIIRNPYCSNTTYYIHKIIESLIRIMVSFPSKEVISNIEMKTSAYYLIDNLNSRHEASKLLENILDLCNRNLPIGTAKILEHLCNDFQSLLDIRLNNFMSGNCLQIASIYGIVCGIRSLGDFSISNILFPKLLTIFQYSPEDRCSKISFLKLHLEISALIKKCVSLSNIKLEQKVRSNLADLNSIYWGKLIESLEKILGDGVIPVLLTSDIFIDEKDSEKLVQAICFLDQCIKTYYIDSNIKCQSSKGFPYITDKKRQSEQYIESFISSYKCNSKLKNDYKNPNYYSDLYYIKSMLDMTI</sequence>
<dbReference type="GO" id="GO:0016251">
    <property type="term" value="F:RNA polymerase II general transcription initiation factor activity"/>
    <property type="evidence" value="ECO:0007669"/>
    <property type="project" value="InterPro"/>
</dbReference>
<evidence type="ECO:0000313" key="7">
    <source>
        <dbReference type="EMBL" id="KAJ1608763.1"/>
    </source>
</evidence>
<dbReference type="InterPro" id="IPR009072">
    <property type="entry name" value="Histone-fold"/>
</dbReference>
<dbReference type="GO" id="GO:0005669">
    <property type="term" value="C:transcription factor TFIID complex"/>
    <property type="evidence" value="ECO:0007669"/>
    <property type="project" value="InterPro"/>
</dbReference>
<dbReference type="GO" id="GO:0046695">
    <property type="term" value="C:SLIK (SAGA-like) complex"/>
    <property type="evidence" value="ECO:0007669"/>
    <property type="project" value="InterPro"/>
</dbReference>
<proteinExistence type="inferred from homology"/>
<dbReference type="InterPro" id="IPR011442">
    <property type="entry name" value="TAF6_C"/>
</dbReference>
<dbReference type="Gene3D" id="1.25.40.770">
    <property type="entry name" value="TAF6, C-terminal HEAT repeat domain"/>
    <property type="match status" value="1"/>
</dbReference>
<dbReference type="GO" id="GO:0046982">
    <property type="term" value="F:protein heterodimerization activity"/>
    <property type="evidence" value="ECO:0007669"/>
    <property type="project" value="InterPro"/>
</dbReference>
<feature type="domain" description="TAF6 C-terminal HEAT repeat" evidence="6">
    <location>
        <begin position="409"/>
        <end position="593"/>
    </location>
</feature>
<dbReference type="OrthoDB" id="341636at2759"/>
<evidence type="ECO:0000259" key="6">
    <source>
        <dbReference type="Pfam" id="PF07571"/>
    </source>
</evidence>
<keyword evidence="4" id="KW-0804">Transcription</keyword>
<dbReference type="PANTHER" id="PTHR10221">
    <property type="entry name" value="TRANSCRIPTION INITIATION FACTOR TFIID SUBUNIT 6"/>
    <property type="match status" value="1"/>
</dbReference>
<dbReference type="GO" id="GO:0000124">
    <property type="term" value="C:SAGA complex"/>
    <property type="evidence" value="ECO:0007669"/>
    <property type="project" value="InterPro"/>
</dbReference>
<keyword evidence="3" id="KW-0805">Transcription regulation</keyword>
<evidence type="ECO:0000256" key="3">
    <source>
        <dbReference type="ARBA" id="ARBA00023015"/>
    </source>
</evidence>
<dbReference type="Pfam" id="PF07571">
    <property type="entry name" value="TAF6_C"/>
    <property type="match status" value="1"/>
</dbReference>